<reference evidence="1" key="1">
    <citation type="journal article" date="2015" name="Nature">
        <title>Complex archaea that bridge the gap between prokaryotes and eukaryotes.</title>
        <authorList>
            <person name="Spang A."/>
            <person name="Saw J.H."/>
            <person name="Jorgensen S.L."/>
            <person name="Zaremba-Niedzwiedzka K."/>
            <person name="Martijn J."/>
            <person name="Lind A.E."/>
            <person name="van Eijk R."/>
            <person name="Schleper C."/>
            <person name="Guy L."/>
            <person name="Ettema T.J."/>
        </authorList>
    </citation>
    <scope>NUCLEOTIDE SEQUENCE</scope>
</reference>
<sequence length="47" mass="5246">MSETRVVKIKYGIGGYDTTKPNNNVVEEITEEISDEQLADEAEQVAM</sequence>
<organism evidence="1">
    <name type="scientific">marine sediment metagenome</name>
    <dbReference type="NCBI Taxonomy" id="412755"/>
    <lineage>
        <taxon>unclassified sequences</taxon>
        <taxon>metagenomes</taxon>
        <taxon>ecological metagenomes</taxon>
    </lineage>
</organism>
<protein>
    <submittedName>
        <fullName evidence="1">Uncharacterized protein</fullName>
    </submittedName>
</protein>
<evidence type="ECO:0000313" key="1">
    <source>
        <dbReference type="EMBL" id="KKM03638.1"/>
    </source>
</evidence>
<dbReference type="AlphaFoldDB" id="A0A0F9JXI6"/>
<accession>A0A0F9JXI6</accession>
<proteinExistence type="predicted"/>
<gene>
    <name evidence="1" type="ORF">LCGC14_1772470</name>
</gene>
<comment type="caution">
    <text evidence="1">The sequence shown here is derived from an EMBL/GenBank/DDBJ whole genome shotgun (WGS) entry which is preliminary data.</text>
</comment>
<feature type="non-terminal residue" evidence="1">
    <location>
        <position position="47"/>
    </location>
</feature>
<dbReference type="EMBL" id="LAZR01016641">
    <property type="protein sequence ID" value="KKM03638.1"/>
    <property type="molecule type" value="Genomic_DNA"/>
</dbReference>
<name>A0A0F9JXI6_9ZZZZ</name>